<dbReference type="GO" id="GO:0005886">
    <property type="term" value="C:plasma membrane"/>
    <property type="evidence" value="ECO:0007669"/>
    <property type="project" value="UniProtKB-SubCell"/>
</dbReference>
<dbReference type="PANTHER" id="PTHR30213">
    <property type="entry name" value="INNER MEMBRANE PROTEIN YHJD"/>
    <property type="match status" value="1"/>
</dbReference>
<keyword evidence="9" id="KW-1185">Reference proteome</keyword>
<keyword evidence="3 7" id="KW-0812">Transmembrane</keyword>
<accession>A0A521EPP7</accession>
<sequence>MWIAASLGFSAYAANFGSYTETYGTLAGVIILLTWLWLSAYVILAGAELNAEIEQQTTRDTTTGIAKPMGQRGAVKADTPPPNLQPRQPLPQVSARRWQARQPDHG</sequence>
<keyword evidence="4 7" id="KW-1133">Transmembrane helix</keyword>
<keyword evidence="5 7" id="KW-0472">Membrane</keyword>
<protein>
    <submittedName>
        <fullName evidence="8">Membrane protein</fullName>
    </submittedName>
</protein>
<dbReference type="Proteomes" id="UP000319014">
    <property type="component" value="Unassembled WGS sequence"/>
</dbReference>
<organism evidence="8 9">
    <name type="scientific">Paracoccus laeviglucosivorans</name>
    <dbReference type="NCBI Taxonomy" id="1197861"/>
    <lineage>
        <taxon>Bacteria</taxon>
        <taxon>Pseudomonadati</taxon>
        <taxon>Pseudomonadota</taxon>
        <taxon>Alphaproteobacteria</taxon>
        <taxon>Rhodobacterales</taxon>
        <taxon>Paracoccaceae</taxon>
        <taxon>Paracoccus</taxon>
    </lineage>
</organism>
<evidence type="ECO:0000256" key="1">
    <source>
        <dbReference type="ARBA" id="ARBA00004651"/>
    </source>
</evidence>
<evidence type="ECO:0000256" key="7">
    <source>
        <dbReference type="SAM" id="Phobius"/>
    </source>
</evidence>
<evidence type="ECO:0000256" key="6">
    <source>
        <dbReference type="SAM" id="MobiDB-lite"/>
    </source>
</evidence>
<evidence type="ECO:0000313" key="8">
    <source>
        <dbReference type="EMBL" id="SMO85898.1"/>
    </source>
</evidence>
<dbReference type="InterPro" id="IPR017039">
    <property type="entry name" value="Virul_fac_BrkB"/>
</dbReference>
<keyword evidence="2" id="KW-1003">Cell membrane</keyword>
<dbReference type="AlphaFoldDB" id="A0A521EPP7"/>
<evidence type="ECO:0000256" key="5">
    <source>
        <dbReference type="ARBA" id="ARBA00023136"/>
    </source>
</evidence>
<dbReference type="PANTHER" id="PTHR30213:SF0">
    <property type="entry name" value="UPF0761 MEMBRANE PROTEIN YIHY"/>
    <property type="match status" value="1"/>
</dbReference>
<reference evidence="8 9" key="1">
    <citation type="submission" date="2017-05" db="EMBL/GenBank/DDBJ databases">
        <authorList>
            <person name="Varghese N."/>
            <person name="Submissions S."/>
        </authorList>
    </citation>
    <scope>NUCLEOTIDE SEQUENCE [LARGE SCALE GENOMIC DNA]</scope>
    <source>
        <strain evidence="8 9">DSM 100094</strain>
    </source>
</reference>
<dbReference type="EMBL" id="FXTK01000014">
    <property type="protein sequence ID" value="SMO85898.1"/>
    <property type="molecule type" value="Genomic_DNA"/>
</dbReference>
<name>A0A521EPP7_9RHOB</name>
<feature type="transmembrane region" description="Helical" evidence="7">
    <location>
        <begin position="23"/>
        <end position="44"/>
    </location>
</feature>
<evidence type="ECO:0000256" key="2">
    <source>
        <dbReference type="ARBA" id="ARBA00022475"/>
    </source>
</evidence>
<dbReference type="Pfam" id="PF03631">
    <property type="entry name" value="Virul_fac_BrkB"/>
    <property type="match status" value="1"/>
</dbReference>
<gene>
    <name evidence="8" type="ORF">SAMN06265221_11484</name>
</gene>
<evidence type="ECO:0000313" key="9">
    <source>
        <dbReference type="Proteomes" id="UP000319014"/>
    </source>
</evidence>
<evidence type="ECO:0000256" key="4">
    <source>
        <dbReference type="ARBA" id="ARBA00022989"/>
    </source>
</evidence>
<proteinExistence type="predicted"/>
<evidence type="ECO:0000256" key="3">
    <source>
        <dbReference type="ARBA" id="ARBA00022692"/>
    </source>
</evidence>
<feature type="region of interest" description="Disordered" evidence="6">
    <location>
        <begin position="58"/>
        <end position="106"/>
    </location>
</feature>
<comment type="subcellular location">
    <subcellularLocation>
        <location evidence="1">Cell membrane</location>
        <topology evidence="1">Multi-pass membrane protein</topology>
    </subcellularLocation>
</comment>